<protein>
    <recommendedName>
        <fullName evidence="5">INO80 complex subunit F domain-containing protein</fullName>
    </recommendedName>
</protein>
<sequence length="315" mass="34396">MTMLKHGLTHRSHFTDAQTQGTPLAPSVEKAYYRKCIELKRRLNEVEAANDEAKIKRVRLDRAIMKMRLERAFLLEQLSKRMNVNVDGSEGSADEGPAADPPPERPHRDKRRRPDRPLAPHHHPSNSHSHQQQPHLQPSPAQGMQAYPLASLQRLPLNAAPKYMVPGPNGEMMAANAVSPEGHLLWLPPAQLAAIPPQHSIPLVPVPSTSGFGPPRHSSQYGAPLGIPGDTAPHTQPNGHHGFDGAADERDHAQANVNRSEPTTGILDSAGPSIREDSNGERRIVADETGIGRDTRNEREAVRAPVGSGFNAINH</sequence>
<dbReference type="GO" id="GO:0005634">
    <property type="term" value="C:nucleus"/>
    <property type="evidence" value="ECO:0007669"/>
    <property type="project" value="UniProtKB-SubCell"/>
</dbReference>
<feature type="compositionally biased region" description="Low complexity" evidence="4">
    <location>
        <begin position="126"/>
        <end position="142"/>
    </location>
</feature>
<organism evidence="6 7">
    <name type="scientific">Friedmanniomyces endolithicus</name>
    <dbReference type="NCBI Taxonomy" id="329885"/>
    <lineage>
        <taxon>Eukaryota</taxon>
        <taxon>Fungi</taxon>
        <taxon>Dikarya</taxon>
        <taxon>Ascomycota</taxon>
        <taxon>Pezizomycotina</taxon>
        <taxon>Dothideomycetes</taxon>
        <taxon>Dothideomycetidae</taxon>
        <taxon>Mycosphaerellales</taxon>
        <taxon>Teratosphaeriaceae</taxon>
        <taxon>Friedmanniomyces</taxon>
    </lineage>
</organism>
<comment type="caution">
    <text evidence="6">The sequence shown here is derived from an EMBL/GenBank/DDBJ whole genome shotgun (WGS) entry which is preliminary data.</text>
</comment>
<feature type="region of interest" description="Disordered" evidence="4">
    <location>
        <begin position="211"/>
        <end position="247"/>
    </location>
</feature>
<comment type="subcellular location">
    <subcellularLocation>
        <location evidence="1">Nucleus</location>
    </subcellularLocation>
</comment>
<feature type="compositionally biased region" description="Basic and acidic residues" evidence="4">
    <location>
        <begin position="274"/>
        <end position="302"/>
    </location>
</feature>
<evidence type="ECO:0000256" key="2">
    <source>
        <dbReference type="ARBA" id="ARBA00023242"/>
    </source>
</evidence>
<name>A0AAN6H0C9_9PEZI</name>
<dbReference type="Proteomes" id="UP001175353">
    <property type="component" value="Unassembled WGS sequence"/>
</dbReference>
<proteinExistence type="predicted"/>
<accession>A0AAN6H0C9</accession>
<feature type="coiled-coil region" evidence="3">
    <location>
        <begin position="36"/>
        <end position="63"/>
    </location>
</feature>
<reference evidence="6" key="1">
    <citation type="submission" date="2023-06" db="EMBL/GenBank/DDBJ databases">
        <title>Black Yeasts Isolated from many extreme environments.</title>
        <authorList>
            <person name="Coleine C."/>
            <person name="Stajich J.E."/>
            <person name="Selbmann L."/>
        </authorList>
    </citation>
    <scope>NUCLEOTIDE SEQUENCE</scope>
    <source>
        <strain evidence="6">CCFEE 5200</strain>
    </source>
</reference>
<evidence type="ECO:0000256" key="1">
    <source>
        <dbReference type="ARBA" id="ARBA00004123"/>
    </source>
</evidence>
<dbReference type="Pfam" id="PF24245">
    <property type="entry name" value="INO80F"/>
    <property type="match status" value="1"/>
</dbReference>
<evidence type="ECO:0000313" key="6">
    <source>
        <dbReference type="EMBL" id="KAK0951751.1"/>
    </source>
</evidence>
<evidence type="ECO:0000256" key="3">
    <source>
        <dbReference type="SAM" id="Coils"/>
    </source>
</evidence>
<evidence type="ECO:0000313" key="7">
    <source>
        <dbReference type="Proteomes" id="UP001175353"/>
    </source>
</evidence>
<dbReference type="InterPro" id="IPR056513">
    <property type="entry name" value="INO80F"/>
</dbReference>
<feature type="domain" description="INO80 complex subunit F" evidence="5">
    <location>
        <begin position="32"/>
        <end position="78"/>
    </location>
</feature>
<dbReference type="AlphaFoldDB" id="A0AAN6H0C9"/>
<keyword evidence="2" id="KW-0539">Nucleus</keyword>
<feature type="compositionally biased region" description="Polar residues" evidence="4">
    <location>
        <begin position="211"/>
        <end position="221"/>
    </location>
</feature>
<feature type="compositionally biased region" description="Basic residues" evidence="4">
    <location>
        <begin position="108"/>
        <end position="125"/>
    </location>
</feature>
<dbReference type="EMBL" id="JAUJLE010000667">
    <property type="protein sequence ID" value="KAK0951751.1"/>
    <property type="molecule type" value="Genomic_DNA"/>
</dbReference>
<feature type="region of interest" description="Disordered" evidence="4">
    <location>
        <begin position="259"/>
        <end position="315"/>
    </location>
</feature>
<gene>
    <name evidence="6" type="ORF">LTR91_024810</name>
</gene>
<keyword evidence="7" id="KW-1185">Reference proteome</keyword>
<evidence type="ECO:0000256" key="4">
    <source>
        <dbReference type="SAM" id="MobiDB-lite"/>
    </source>
</evidence>
<keyword evidence="3" id="KW-0175">Coiled coil</keyword>
<evidence type="ECO:0000259" key="5">
    <source>
        <dbReference type="Pfam" id="PF24245"/>
    </source>
</evidence>
<feature type="region of interest" description="Disordered" evidence="4">
    <location>
        <begin position="86"/>
        <end position="142"/>
    </location>
</feature>
<feature type="region of interest" description="Disordered" evidence="4">
    <location>
        <begin position="1"/>
        <end position="22"/>
    </location>
</feature>